<evidence type="ECO:0000256" key="5">
    <source>
        <dbReference type="ARBA" id="ARBA00022989"/>
    </source>
</evidence>
<dbReference type="GO" id="GO:0016020">
    <property type="term" value="C:membrane"/>
    <property type="evidence" value="ECO:0007669"/>
    <property type="project" value="UniProtKB-SubCell"/>
</dbReference>
<dbReference type="PANTHER" id="PTHR48017">
    <property type="entry name" value="OS05G0424000 PROTEIN-RELATED"/>
    <property type="match status" value="1"/>
</dbReference>
<dbReference type="Proteomes" id="UP000007305">
    <property type="component" value="Chromosome 7"/>
</dbReference>
<dbReference type="InParanoid" id="A0A804QE09"/>
<organism evidence="10 11">
    <name type="scientific">Zea mays</name>
    <name type="common">Maize</name>
    <dbReference type="NCBI Taxonomy" id="4577"/>
    <lineage>
        <taxon>Eukaryota</taxon>
        <taxon>Viridiplantae</taxon>
        <taxon>Streptophyta</taxon>
        <taxon>Embryophyta</taxon>
        <taxon>Tracheophyta</taxon>
        <taxon>Spermatophyta</taxon>
        <taxon>Magnoliopsida</taxon>
        <taxon>Liliopsida</taxon>
        <taxon>Poales</taxon>
        <taxon>Poaceae</taxon>
        <taxon>PACMAD clade</taxon>
        <taxon>Panicoideae</taxon>
        <taxon>Andropogonodae</taxon>
        <taxon>Andropogoneae</taxon>
        <taxon>Tripsacinae</taxon>
        <taxon>Zea</taxon>
    </lineage>
</organism>
<gene>
    <name evidence="10" type="primary">LOC103633035</name>
</gene>
<evidence type="ECO:0000259" key="9">
    <source>
        <dbReference type="Pfam" id="PF01490"/>
    </source>
</evidence>
<proteinExistence type="predicted"/>
<reference evidence="11" key="1">
    <citation type="submission" date="2015-12" db="EMBL/GenBank/DDBJ databases">
        <title>Update maize B73 reference genome by single molecule sequencing technologies.</title>
        <authorList>
            <consortium name="Maize Genome Sequencing Project"/>
            <person name="Ware D."/>
        </authorList>
    </citation>
    <scope>NUCLEOTIDE SEQUENCE [LARGE SCALE GENOMIC DNA]</scope>
    <source>
        <strain evidence="11">cv. B73</strain>
    </source>
</reference>
<dbReference type="InterPro" id="IPR013057">
    <property type="entry name" value="AA_transpt_TM"/>
</dbReference>
<evidence type="ECO:0000256" key="2">
    <source>
        <dbReference type="ARBA" id="ARBA00022448"/>
    </source>
</evidence>
<name>A0A804QE09_MAIZE</name>
<keyword evidence="5 8" id="KW-1133">Transmembrane helix</keyword>
<evidence type="ECO:0000256" key="8">
    <source>
        <dbReference type="SAM" id="Phobius"/>
    </source>
</evidence>
<feature type="compositionally biased region" description="Low complexity" evidence="7">
    <location>
        <begin position="104"/>
        <end position="120"/>
    </location>
</feature>
<dbReference type="PROSITE" id="PS51257">
    <property type="entry name" value="PROKAR_LIPOPROTEIN"/>
    <property type="match status" value="1"/>
</dbReference>
<feature type="region of interest" description="Disordered" evidence="7">
    <location>
        <begin position="104"/>
        <end position="151"/>
    </location>
</feature>
<keyword evidence="6 8" id="KW-0472">Membrane</keyword>
<keyword evidence="2" id="KW-0813">Transport</keyword>
<evidence type="ECO:0000256" key="6">
    <source>
        <dbReference type="ARBA" id="ARBA00023136"/>
    </source>
</evidence>
<keyword evidence="4" id="KW-0029">Amino-acid transport</keyword>
<feature type="compositionally biased region" description="Low complexity" evidence="7">
    <location>
        <begin position="127"/>
        <end position="145"/>
    </location>
</feature>
<dbReference type="Gramene" id="Zm00001eb318700_T001">
    <property type="protein sequence ID" value="Zm00001eb318700_P001"/>
    <property type="gene ID" value="Zm00001eb318700"/>
</dbReference>
<evidence type="ECO:0000256" key="7">
    <source>
        <dbReference type="SAM" id="MobiDB-lite"/>
    </source>
</evidence>
<accession>A0A804QE09</accession>
<feature type="transmembrane region" description="Helical" evidence="8">
    <location>
        <begin position="47"/>
        <end position="69"/>
    </location>
</feature>
<evidence type="ECO:0000256" key="1">
    <source>
        <dbReference type="ARBA" id="ARBA00004370"/>
    </source>
</evidence>
<evidence type="ECO:0000313" key="11">
    <source>
        <dbReference type="Proteomes" id="UP000007305"/>
    </source>
</evidence>
<reference evidence="10" key="2">
    <citation type="submission" date="2019-07" db="EMBL/GenBank/DDBJ databases">
        <authorList>
            <person name="Seetharam A."/>
            <person name="Woodhouse M."/>
            <person name="Cannon E."/>
        </authorList>
    </citation>
    <scope>NUCLEOTIDE SEQUENCE [LARGE SCALE GENOMIC DNA]</scope>
    <source>
        <strain evidence="10">cv. B73</strain>
    </source>
</reference>
<keyword evidence="3 8" id="KW-0812">Transmembrane</keyword>
<evidence type="ECO:0000256" key="3">
    <source>
        <dbReference type="ARBA" id="ARBA00022692"/>
    </source>
</evidence>
<dbReference type="Pfam" id="PF01490">
    <property type="entry name" value="Aa_trans"/>
    <property type="match status" value="1"/>
</dbReference>
<comment type="subcellular location">
    <subcellularLocation>
        <location evidence="1">Membrane</location>
    </subcellularLocation>
</comment>
<sequence>MWKGVIVAYVVIAACYLPVALVGYWAFGNDVDENILITLNRSRWLIAAANMMVVVHVVGSYQVYAMSVFDMIETMLVRKYWFTPGFSSVSLPGLSTLHSQCSWPSHSPSSASCSVSSVDSPTHPRATSFPASCGSSSTSPEGSASHGLPTG</sequence>
<dbReference type="AlphaFoldDB" id="A0A804QE09"/>
<protein>
    <recommendedName>
        <fullName evidence="9">Amino acid transporter transmembrane domain-containing protein</fullName>
    </recommendedName>
</protein>
<evidence type="ECO:0000313" key="10">
    <source>
        <dbReference type="EnsemblPlants" id="Zm00001eb318700_P001"/>
    </source>
</evidence>
<reference evidence="10" key="3">
    <citation type="submission" date="2021-05" db="UniProtKB">
        <authorList>
            <consortium name="EnsemblPlants"/>
        </authorList>
    </citation>
    <scope>IDENTIFICATION</scope>
    <source>
        <strain evidence="10">cv. B73</strain>
    </source>
</reference>
<dbReference type="GO" id="GO:0006865">
    <property type="term" value="P:amino acid transport"/>
    <property type="evidence" value="ECO:0007669"/>
    <property type="project" value="UniProtKB-KW"/>
</dbReference>
<evidence type="ECO:0000256" key="4">
    <source>
        <dbReference type="ARBA" id="ARBA00022970"/>
    </source>
</evidence>
<keyword evidence="11" id="KW-1185">Reference proteome</keyword>
<dbReference type="EnsemblPlants" id="Zm00001eb318700_T001">
    <property type="protein sequence ID" value="Zm00001eb318700_P001"/>
    <property type="gene ID" value="Zm00001eb318700"/>
</dbReference>
<feature type="domain" description="Amino acid transporter transmembrane" evidence="9">
    <location>
        <begin position="1"/>
        <end position="89"/>
    </location>
</feature>
<feature type="transmembrane region" description="Helical" evidence="8">
    <location>
        <begin position="7"/>
        <end position="27"/>
    </location>
</feature>